<dbReference type="Pfam" id="PF13286">
    <property type="entry name" value="HD_assoc"/>
    <property type="match status" value="1"/>
</dbReference>
<proteinExistence type="predicted"/>
<dbReference type="PANTHER" id="PTHR11373:SF40">
    <property type="entry name" value="DEOXYGUANOSINETRIPHOSPHATE TRIPHOSPHOHYDROLASE-LIKE PROTEIN 2"/>
    <property type="match status" value="1"/>
</dbReference>
<evidence type="ECO:0000256" key="1">
    <source>
        <dbReference type="ARBA" id="ARBA00022801"/>
    </source>
</evidence>
<protein>
    <submittedName>
        <fullName evidence="3">DNTP triphosphohydrolase</fullName>
    </submittedName>
</protein>
<evidence type="ECO:0000313" key="4">
    <source>
        <dbReference type="Proteomes" id="UP000472320"/>
    </source>
</evidence>
<dbReference type="CDD" id="cd00077">
    <property type="entry name" value="HDc"/>
    <property type="match status" value="1"/>
</dbReference>
<evidence type="ECO:0000313" key="3">
    <source>
        <dbReference type="EMBL" id="MTW13959.1"/>
    </source>
</evidence>
<dbReference type="SUPFAM" id="SSF109604">
    <property type="entry name" value="HD-domain/PDEase-like"/>
    <property type="match status" value="1"/>
</dbReference>
<dbReference type="Gene3D" id="1.10.3210.10">
    <property type="entry name" value="Hypothetical protein af1432"/>
    <property type="match status" value="1"/>
</dbReference>
<name>A0A6L6QNK9_9BURK</name>
<dbReference type="InterPro" id="IPR026875">
    <property type="entry name" value="PHydrolase_assoc_dom"/>
</dbReference>
<dbReference type="GO" id="GO:0006203">
    <property type="term" value="P:dGTP catabolic process"/>
    <property type="evidence" value="ECO:0007669"/>
    <property type="project" value="TreeGrafter"/>
</dbReference>
<dbReference type="PROSITE" id="PS51831">
    <property type="entry name" value="HD"/>
    <property type="match status" value="1"/>
</dbReference>
<dbReference type="InterPro" id="IPR006674">
    <property type="entry name" value="HD_domain"/>
</dbReference>
<accession>A0A6L6QNK9</accession>
<comment type="caution">
    <text evidence="3">The sequence shown here is derived from an EMBL/GenBank/DDBJ whole genome shotgun (WGS) entry which is preliminary data.</text>
</comment>
<dbReference type="GO" id="GO:0008832">
    <property type="term" value="F:dGTPase activity"/>
    <property type="evidence" value="ECO:0007669"/>
    <property type="project" value="TreeGrafter"/>
</dbReference>
<sequence length="407" mass="46157">MYDQTTIDFARAQEALVLPLEYRVHSQADGRSEGREECMRDYARVLYSSSFRRLQGKMQLLGVDANRFNRNRLTHSLEVAQIARSIAADLGLERSVVSETCSLAHDIGNPPFGHYGEKILDELVAEHGGFEGNAQAFRTLRTLEKKHHAYAGLNLTVRSLLGITKYFQRRADNPKKFLYDEDYDFLSAQLAAHGVSLRKSIDAQIMDLADEIAYAAHDVEDALSFGIITWGEIVHEFRISKDFSAAYEQFASIANHAHEEALKCDMQESSEEYSIVLRKELTSQIVHELCRDIAVTEGKHGPELGYRSKGLLARGLKSLLWRAILRKKDVQLYEKRGEKIIRGLFEVLTDKHYNKGGILLPPAIRSLKDSRERLVADYISGMMDSYAAKEYEKYFGPGSLDRIYPLA</sequence>
<gene>
    <name evidence="3" type="primary">dgt</name>
    <name evidence="3" type="ORF">GM658_25425</name>
</gene>
<dbReference type="NCBIfam" id="TIGR01353">
    <property type="entry name" value="dGTP_triPase"/>
    <property type="match status" value="1"/>
</dbReference>
<organism evidence="3 4">
    <name type="scientific">Massilia eburnea</name>
    <dbReference type="NCBI Taxonomy" id="1776165"/>
    <lineage>
        <taxon>Bacteria</taxon>
        <taxon>Pseudomonadati</taxon>
        <taxon>Pseudomonadota</taxon>
        <taxon>Betaproteobacteria</taxon>
        <taxon>Burkholderiales</taxon>
        <taxon>Oxalobacteraceae</taxon>
        <taxon>Telluria group</taxon>
        <taxon>Massilia</taxon>
    </lineage>
</organism>
<dbReference type="RefSeq" id="WP_155456872.1">
    <property type="nucleotide sequence ID" value="NZ_WNKX01000031.1"/>
</dbReference>
<keyword evidence="1 3" id="KW-0378">Hydrolase</keyword>
<feature type="domain" description="HD" evidence="2">
    <location>
        <begin position="72"/>
        <end position="215"/>
    </location>
</feature>
<dbReference type="InterPro" id="IPR050135">
    <property type="entry name" value="dGTPase-like"/>
</dbReference>
<dbReference type="OrthoDB" id="9803619at2"/>
<dbReference type="AlphaFoldDB" id="A0A6L6QNK9"/>
<dbReference type="Pfam" id="PF01966">
    <property type="entry name" value="HD"/>
    <property type="match status" value="1"/>
</dbReference>
<dbReference type="EMBL" id="WNKX01000031">
    <property type="protein sequence ID" value="MTW13959.1"/>
    <property type="molecule type" value="Genomic_DNA"/>
</dbReference>
<dbReference type="InterPro" id="IPR006261">
    <property type="entry name" value="dGTPase"/>
</dbReference>
<keyword evidence="4" id="KW-1185">Reference proteome</keyword>
<dbReference type="PANTHER" id="PTHR11373">
    <property type="entry name" value="DEOXYNUCLEOSIDE TRIPHOSPHATE TRIPHOSPHOHYDROLASE"/>
    <property type="match status" value="1"/>
</dbReference>
<dbReference type="Proteomes" id="UP000472320">
    <property type="component" value="Unassembled WGS sequence"/>
</dbReference>
<dbReference type="InterPro" id="IPR003607">
    <property type="entry name" value="HD/PDEase_dom"/>
</dbReference>
<dbReference type="SMART" id="SM00471">
    <property type="entry name" value="HDc"/>
    <property type="match status" value="1"/>
</dbReference>
<reference evidence="3 4" key="1">
    <citation type="submission" date="2019-11" db="EMBL/GenBank/DDBJ databases">
        <title>Type strains purchased from KCTC, JCM and DSMZ.</title>
        <authorList>
            <person name="Lu H."/>
        </authorList>
    </citation>
    <scope>NUCLEOTIDE SEQUENCE [LARGE SCALE GENOMIC DNA]</scope>
    <source>
        <strain evidence="3 4">JCM 31587</strain>
    </source>
</reference>
<evidence type="ECO:0000259" key="2">
    <source>
        <dbReference type="PROSITE" id="PS51831"/>
    </source>
</evidence>